<evidence type="ECO:0000256" key="11">
    <source>
        <dbReference type="ARBA" id="ARBA00038905"/>
    </source>
</evidence>
<dbReference type="Proteomes" id="UP000824241">
    <property type="component" value="Unassembled WGS sequence"/>
</dbReference>
<keyword evidence="7" id="KW-0378">Hydrolase</keyword>
<dbReference type="GO" id="GO:0008413">
    <property type="term" value="F:8-oxo-7,8-dihydroguanosine triphosphate pyrophosphatase activity"/>
    <property type="evidence" value="ECO:0007669"/>
    <property type="project" value="TreeGrafter"/>
</dbReference>
<evidence type="ECO:0000256" key="4">
    <source>
        <dbReference type="ARBA" id="ARBA00022705"/>
    </source>
</evidence>
<dbReference type="EC" id="3.6.1.55" evidence="11"/>
<dbReference type="PROSITE" id="PS51462">
    <property type="entry name" value="NUDIX"/>
    <property type="match status" value="1"/>
</dbReference>
<keyword evidence="4" id="KW-0235">DNA replication</keyword>
<evidence type="ECO:0000256" key="3">
    <source>
        <dbReference type="ARBA" id="ARBA00022457"/>
    </source>
</evidence>
<dbReference type="PANTHER" id="PTHR47707">
    <property type="entry name" value="8-OXO-DGTP DIPHOSPHATASE"/>
    <property type="match status" value="1"/>
</dbReference>
<dbReference type="GO" id="GO:0044715">
    <property type="term" value="F:8-oxo-dGDP phosphatase activity"/>
    <property type="evidence" value="ECO:0007669"/>
    <property type="project" value="TreeGrafter"/>
</dbReference>
<reference evidence="13" key="1">
    <citation type="submission" date="2020-10" db="EMBL/GenBank/DDBJ databases">
        <authorList>
            <person name="Gilroy R."/>
        </authorList>
    </citation>
    <scope>NUCLEOTIDE SEQUENCE</scope>
    <source>
        <strain evidence="13">CHK189-12415</strain>
    </source>
</reference>
<dbReference type="CDD" id="cd04693">
    <property type="entry name" value="NUDIX_Hydrolase"/>
    <property type="match status" value="1"/>
</dbReference>
<sequence length="181" mass="20586">MAEEYWDLLTAERVPTGRKLVRGQPLPGGMGHIVVLGWVVRPDKQFLISRRSPEKTNPLRWETTGGAKQAGEDSLKAVIREIGEELGVDVSHNRPVFLGSRERRKGLFFDCWMFFKDVPPEDIRLQPGETVDARWVDDETFARMIEEGEVTAASAEFFPLMQGWRDLLMAEEPFQALEGRG</sequence>
<reference evidence="13" key="2">
    <citation type="journal article" date="2021" name="PeerJ">
        <title>Extensive microbial diversity within the chicken gut microbiome revealed by metagenomics and culture.</title>
        <authorList>
            <person name="Gilroy R."/>
            <person name="Ravi A."/>
            <person name="Getino M."/>
            <person name="Pursley I."/>
            <person name="Horton D.L."/>
            <person name="Alikhan N.F."/>
            <person name="Baker D."/>
            <person name="Gharbi K."/>
            <person name="Hall N."/>
            <person name="Watson M."/>
            <person name="Adriaenssens E.M."/>
            <person name="Foster-Nyarko E."/>
            <person name="Jarju S."/>
            <person name="Secka A."/>
            <person name="Antonio M."/>
            <person name="Oren A."/>
            <person name="Chaudhuri R.R."/>
            <person name="La Ragione R."/>
            <person name="Hildebrand F."/>
            <person name="Pallen M.J."/>
        </authorList>
    </citation>
    <scope>NUCLEOTIDE SEQUENCE</scope>
    <source>
        <strain evidence="13">CHK189-12415</strain>
    </source>
</reference>
<dbReference type="InterPro" id="IPR000086">
    <property type="entry name" value="NUDIX_hydrolase_dom"/>
</dbReference>
<keyword evidence="9" id="KW-0234">DNA repair</keyword>
<dbReference type="GO" id="GO:0035539">
    <property type="term" value="F:8-oxo-7,8-dihydrodeoxyguanosine triphosphate pyrophosphatase activity"/>
    <property type="evidence" value="ECO:0007669"/>
    <property type="project" value="UniProtKB-EC"/>
</dbReference>
<comment type="similarity">
    <text evidence="2">Belongs to the Nudix hydrolase family.</text>
</comment>
<protein>
    <recommendedName>
        <fullName evidence="11">8-oxo-dGTP diphosphatase</fullName>
        <ecNumber evidence="11">3.6.1.55</ecNumber>
    </recommendedName>
</protein>
<comment type="cofactor">
    <cofactor evidence="1">
        <name>Mg(2+)</name>
        <dbReference type="ChEBI" id="CHEBI:18420"/>
    </cofactor>
</comment>
<accession>A0A9D1DYH4</accession>
<feature type="domain" description="Nudix hydrolase" evidence="12">
    <location>
        <begin position="30"/>
        <end position="158"/>
    </location>
</feature>
<comment type="caution">
    <text evidence="13">The sequence shown here is derived from an EMBL/GenBank/DDBJ whole genome shotgun (WGS) entry which is preliminary data.</text>
</comment>
<evidence type="ECO:0000313" key="14">
    <source>
        <dbReference type="Proteomes" id="UP000824241"/>
    </source>
</evidence>
<evidence type="ECO:0000256" key="9">
    <source>
        <dbReference type="ARBA" id="ARBA00023204"/>
    </source>
</evidence>
<evidence type="ECO:0000259" key="12">
    <source>
        <dbReference type="PROSITE" id="PS51462"/>
    </source>
</evidence>
<dbReference type="GO" id="GO:0006281">
    <property type="term" value="P:DNA repair"/>
    <property type="evidence" value="ECO:0007669"/>
    <property type="project" value="UniProtKB-KW"/>
</dbReference>
<dbReference type="PANTHER" id="PTHR47707:SF1">
    <property type="entry name" value="NUDIX HYDROLASE FAMILY PROTEIN"/>
    <property type="match status" value="1"/>
</dbReference>
<name>A0A9D1DYH4_9FIRM</name>
<keyword evidence="3" id="KW-0515">Mutator protein</keyword>
<comment type="catalytic activity">
    <reaction evidence="10">
        <text>8-oxo-dGTP + H2O = 8-oxo-dGMP + diphosphate + H(+)</text>
        <dbReference type="Rhea" id="RHEA:31575"/>
        <dbReference type="ChEBI" id="CHEBI:15377"/>
        <dbReference type="ChEBI" id="CHEBI:15378"/>
        <dbReference type="ChEBI" id="CHEBI:33019"/>
        <dbReference type="ChEBI" id="CHEBI:63224"/>
        <dbReference type="ChEBI" id="CHEBI:77896"/>
        <dbReference type="EC" id="3.6.1.55"/>
    </reaction>
</comment>
<dbReference type="PROSITE" id="PS00893">
    <property type="entry name" value="NUDIX_BOX"/>
    <property type="match status" value="1"/>
</dbReference>
<evidence type="ECO:0000256" key="7">
    <source>
        <dbReference type="ARBA" id="ARBA00022801"/>
    </source>
</evidence>
<dbReference type="InterPro" id="IPR020084">
    <property type="entry name" value="NUDIX_hydrolase_CS"/>
</dbReference>
<dbReference type="GO" id="GO:0006260">
    <property type="term" value="P:DNA replication"/>
    <property type="evidence" value="ECO:0007669"/>
    <property type="project" value="UniProtKB-KW"/>
</dbReference>
<organism evidence="13 14">
    <name type="scientific">Candidatus Faecivivens stercoravium</name>
    <dbReference type="NCBI Taxonomy" id="2840803"/>
    <lineage>
        <taxon>Bacteria</taxon>
        <taxon>Bacillati</taxon>
        <taxon>Bacillota</taxon>
        <taxon>Clostridia</taxon>
        <taxon>Eubacteriales</taxon>
        <taxon>Oscillospiraceae</taxon>
        <taxon>Oscillospiraceae incertae sedis</taxon>
        <taxon>Candidatus Faecivivens</taxon>
    </lineage>
</organism>
<dbReference type="GO" id="GO:0044716">
    <property type="term" value="F:8-oxo-GDP phosphatase activity"/>
    <property type="evidence" value="ECO:0007669"/>
    <property type="project" value="TreeGrafter"/>
</dbReference>
<dbReference type="SUPFAM" id="SSF55811">
    <property type="entry name" value="Nudix"/>
    <property type="match status" value="1"/>
</dbReference>
<evidence type="ECO:0000313" key="13">
    <source>
        <dbReference type="EMBL" id="HIR61484.1"/>
    </source>
</evidence>
<evidence type="ECO:0000256" key="2">
    <source>
        <dbReference type="ARBA" id="ARBA00005582"/>
    </source>
</evidence>
<evidence type="ECO:0000256" key="10">
    <source>
        <dbReference type="ARBA" id="ARBA00035861"/>
    </source>
</evidence>
<gene>
    <name evidence="13" type="ORF">IAB37_07930</name>
</gene>
<dbReference type="InterPro" id="IPR047127">
    <property type="entry name" value="MutT-like"/>
</dbReference>
<keyword evidence="8" id="KW-0460">Magnesium</keyword>
<proteinExistence type="inferred from homology"/>
<dbReference type="GO" id="GO:0046872">
    <property type="term" value="F:metal ion binding"/>
    <property type="evidence" value="ECO:0007669"/>
    <property type="project" value="UniProtKB-KW"/>
</dbReference>
<keyword evidence="5" id="KW-0479">Metal-binding</keyword>
<keyword evidence="6" id="KW-0227">DNA damage</keyword>
<dbReference type="EMBL" id="DVHA01000256">
    <property type="protein sequence ID" value="HIR61484.1"/>
    <property type="molecule type" value="Genomic_DNA"/>
</dbReference>
<dbReference type="InterPro" id="IPR015797">
    <property type="entry name" value="NUDIX_hydrolase-like_dom_sf"/>
</dbReference>
<evidence type="ECO:0000256" key="5">
    <source>
        <dbReference type="ARBA" id="ARBA00022723"/>
    </source>
</evidence>
<dbReference type="AlphaFoldDB" id="A0A9D1DYH4"/>
<evidence type="ECO:0000256" key="8">
    <source>
        <dbReference type="ARBA" id="ARBA00022842"/>
    </source>
</evidence>
<dbReference type="Gene3D" id="3.90.79.10">
    <property type="entry name" value="Nucleoside Triphosphate Pyrophosphohydrolase"/>
    <property type="match status" value="1"/>
</dbReference>
<evidence type="ECO:0000256" key="1">
    <source>
        <dbReference type="ARBA" id="ARBA00001946"/>
    </source>
</evidence>
<dbReference type="Pfam" id="PF00293">
    <property type="entry name" value="NUDIX"/>
    <property type="match status" value="1"/>
</dbReference>
<evidence type="ECO:0000256" key="6">
    <source>
        <dbReference type="ARBA" id="ARBA00022763"/>
    </source>
</evidence>